<proteinExistence type="inferred from homology"/>
<evidence type="ECO:0000313" key="15">
    <source>
        <dbReference type="Proteomes" id="UP000809431"/>
    </source>
</evidence>
<evidence type="ECO:0000256" key="10">
    <source>
        <dbReference type="ARBA" id="ARBA00023033"/>
    </source>
</evidence>
<feature type="transmembrane region" description="Helical" evidence="12">
    <location>
        <begin position="60"/>
        <end position="83"/>
    </location>
</feature>
<feature type="domain" description="Fatty acid desaturase" evidence="13">
    <location>
        <begin position="120"/>
        <end position="323"/>
    </location>
</feature>
<keyword evidence="11 12" id="KW-0472">Membrane</keyword>
<comment type="subcellular location">
    <subcellularLocation>
        <location evidence="1">Cell inner membrane</location>
        <topology evidence="1">Multi-pass membrane protein</topology>
    </subcellularLocation>
</comment>
<sequence length="386" mass="43222">MYKYFKHSYLTCFIVPSAAMTVFLAPQWAFLVPVAIILINALVDILTPPDRSVPSYSQHWVLDSMVYLYVPIVSLYMFSLMWIVSPGDLLGLSAALSSLVPVNLLAIKQEAGLGGMIASTIAVGYVLSSNHLYAHELVHRTTDKVAMLIGRYLLAMTGDAQFSISHVYSHHRNVGTDLDSATARRGESVYAFFIRSSLGQYRESWEVESQRLANSGKPLLSLHNRVLTGLAMTAAIYVLWYLAAGLLGVAVYTFVIVLAKFLFETVNYIEHYGVVRVPGSKVEPRHSWDCDSRMSSNALLNLSRHADHHANAHKRYWELEAVDTSLQLKYGYIGTIVVAMIPFWWHRFAAPQLAQWDRNSASPEEKILAKQANQLSLNPILMRGND</sequence>
<dbReference type="InterPro" id="IPR033885">
    <property type="entry name" value="AlkB/XylM"/>
</dbReference>
<keyword evidence="4" id="KW-0997">Cell inner membrane</keyword>
<feature type="transmembrane region" description="Helical" evidence="12">
    <location>
        <begin position="30"/>
        <end position="48"/>
    </location>
</feature>
<dbReference type="PANTHER" id="PTHR38674">
    <property type="entry name" value="ALKANE 1-MONOOXYGENASE 1"/>
    <property type="match status" value="1"/>
</dbReference>
<protein>
    <submittedName>
        <fullName evidence="14">Alkane 1-monooxygenase</fullName>
    </submittedName>
</protein>
<keyword evidence="15" id="KW-1185">Reference proteome</keyword>
<evidence type="ECO:0000256" key="8">
    <source>
        <dbReference type="ARBA" id="ARBA00023002"/>
    </source>
</evidence>
<evidence type="ECO:0000256" key="4">
    <source>
        <dbReference type="ARBA" id="ARBA00022519"/>
    </source>
</evidence>
<evidence type="ECO:0000256" key="9">
    <source>
        <dbReference type="ARBA" id="ARBA00023004"/>
    </source>
</evidence>
<evidence type="ECO:0000256" key="12">
    <source>
        <dbReference type="SAM" id="Phobius"/>
    </source>
</evidence>
<keyword evidence="9" id="KW-0408">Iron</keyword>
<gene>
    <name evidence="14" type="ORF">JMJ54_14465</name>
</gene>
<evidence type="ECO:0000313" key="14">
    <source>
        <dbReference type="EMBL" id="MBM3117036.1"/>
    </source>
</evidence>
<feature type="transmembrane region" description="Helical" evidence="12">
    <location>
        <begin position="89"/>
        <end position="107"/>
    </location>
</feature>
<evidence type="ECO:0000256" key="7">
    <source>
        <dbReference type="ARBA" id="ARBA00022989"/>
    </source>
</evidence>
<dbReference type="PANTHER" id="PTHR38674:SF1">
    <property type="entry name" value="ALKANE 1-MONOOXYGENASE 1"/>
    <property type="match status" value="1"/>
</dbReference>
<evidence type="ECO:0000256" key="11">
    <source>
        <dbReference type="ARBA" id="ARBA00023136"/>
    </source>
</evidence>
<keyword evidence="3" id="KW-1003">Cell membrane</keyword>
<keyword evidence="5 12" id="KW-0812">Transmembrane</keyword>
<dbReference type="RefSeq" id="WP_203539267.1">
    <property type="nucleotide sequence ID" value="NZ_JAESND010000008.1"/>
</dbReference>
<evidence type="ECO:0000256" key="2">
    <source>
        <dbReference type="ARBA" id="ARBA00010823"/>
    </source>
</evidence>
<evidence type="ECO:0000256" key="3">
    <source>
        <dbReference type="ARBA" id="ARBA00022475"/>
    </source>
</evidence>
<evidence type="ECO:0000256" key="6">
    <source>
        <dbReference type="ARBA" id="ARBA00022723"/>
    </source>
</evidence>
<dbReference type="EMBL" id="JAESND010000008">
    <property type="protein sequence ID" value="MBM3117036.1"/>
    <property type="molecule type" value="Genomic_DNA"/>
</dbReference>
<dbReference type="Pfam" id="PF00487">
    <property type="entry name" value="FA_desaturase"/>
    <property type="match status" value="1"/>
</dbReference>
<evidence type="ECO:0000256" key="5">
    <source>
        <dbReference type="ARBA" id="ARBA00022692"/>
    </source>
</evidence>
<name>A0ABS2BQ16_9NEIS</name>
<dbReference type="InterPro" id="IPR005804">
    <property type="entry name" value="FA_desaturase_dom"/>
</dbReference>
<organism evidence="14 15">
    <name type="scientific">Jeongeupia naejangsanensis</name>
    <dbReference type="NCBI Taxonomy" id="613195"/>
    <lineage>
        <taxon>Bacteria</taxon>
        <taxon>Pseudomonadati</taxon>
        <taxon>Pseudomonadota</taxon>
        <taxon>Betaproteobacteria</taxon>
        <taxon>Neisseriales</taxon>
        <taxon>Chitinibacteraceae</taxon>
        <taxon>Jeongeupia</taxon>
    </lineage>
</organism>
<keyword evidence="10" id="KW-0503">Monooxygenase</keyword>
<evidence type="ECO:0000256" key="1">
    <source>
        <dbReference type="ARBA" id="ARBA00004429"/>
    </source>
</evidence>
<dbReference type="Proteomes" id="UP000809431">
    <property type="component" value="Unassembled WGS sequence"/>
</dbReference>
<comment type="similarity">
    <text evidence="2">Belongs to the fatty acid desaturase type 1 family. AlkB subfamily.</text>
</comment>
<comment type="caution">
    <text evidence="14">The sequence shown here is derived from an EMBL/GenBank/DDBJ whole genome shotgun (WGS) entry which is preliminary data.</text>
</comment>
<dbReference type="CDD" id="cd03512">
    <property type="entry name" value="Alkane-hydroxylase"/>
    <property type="match status" value="1"/>
</dbReference>
<evidence type="ECO:0000259" key="13">
    <source>
        <dbReference type="Pfam" id="PF00487"/>
    </source>
</evidence>
<feature type="transmembrane region" description="Helical" evidence="12">
    <location>
        <begin position="238"/>
        <end position="263"/>
    </location>
</feature>
<keyword evidence="6" id="KW-0479">Metal-binding</keyword>
<keyword evidence="7 12" id="KW-1133">Transmembrane helix</keyword>
<keyword evidence="8" id="KW-0560">Oxidoreductase</keyword>
<reference evidence="14 15" key="1">
    <citation type="submission" date="2021-01" db="EMBL/GenBank/DDBJ databases">
        <title>Draft Genome Sequence and Polyhydroxyalkanoate Biosynthetic Potential of Jeongeupia naejangsanensis Type Strain DSM 24253.</title>
        <authorList>
            <person name="Turrini P."/>
            <person name="Artuso I."/>
            <person name="Lugli G.A."/>
            <person name="Frangipani E."/>
            <person name="Ventura M."/>
            <person name="Visca P."/>
        </authorList>
    </citation>
    <scope>NUCLEOTIDE SEQUENCE [LARGE SCALE GENOMIC DNA]</scope>
    <source>
        <strain evidence="14 15">DSM 24253</strain>
    </source>
</reference>
<accession>A0ABS2BQ16</accession>